<evidence type="ECO:0000313" key="2">
    <source>
        <dbReference type="EMBL" id="MBB5346898.1"/>
    </source>
</evidence>
<dbReference type="AlphaFoldDB" id="A0A840UW09"/>
<evidence type="ECO:0000313" key="3">
    <source>
        <dbReference type="Proteomes" id="UP000539642"/>
    </source>
</evidence>
<dbReference type="Gene3D" id="1.10.10.10">
    <property type="entry name" value="Winged helix-like DNA-binding domain superfamily/Winged helix DNA-binding domain"/>
    <property type="match status" value="1"/>
</dbReference>
<feature type="domain" description="Dissimilatory sulphite reductase D" evidence="1">
    <location>
        <begin position="9"/>
        <end position="69"/>
    </location>
</feature>
<dbReference type="RefSeq" id="WP_183348179.1">
    <property type="nucleotide sequence ID" value="NZ_JACHEO010000002.1"/>
</dbReference>
<gene>
    <name evidence="2" type="ORF">HNQ81_000608</name>
</gene>
<dbReference type="InterPro" id="IPR036390">
    <property type="entry name" value="WH_DNA-bd_sf"/>
</dbReference>
<dbReference type="InterPro" id="IPR036388">
    <property type="entry name" value="WH-like_DNA-bd_sf"/>
</dbReference>
<keyword evidence="3" id="KW-1185">Reference proteome</keyword>
<dbReference type="SUPFAM" id="SSF46785">
    <property type="entry name" value="Winged helix' DNA-binding domain"/>
    <property type="match status" value="1"/>
</dbReference>
<dbReference type="Pfam" id="PF08679">
    <property type="entry name" value="DsrD"/>
    <property type="match status" value="1"/>
</dbReference>
<dbReference type="EMBL" id="JACHEO010000002">
    <property type="protein sequence ID" value="MBB5346898.1"/>
    <property type="molecule type" value="Genomic_DNA"/>
</dbReference>
<reference evidence="2 3" key="1">
    <citation type="submission" date="2020-08" db="EMBL/GenBank/DDBJ databases">
        <title>Genomic Encyclopedia of Type Strains, Phase IV (KMG-IV): sequencing the most valuable type-strain genomes for metagenomic binning, comparative biology and taxonomic classification.</title>
        <authorList>
            <person name="Goeker M."/>
        </authorList>
    </citation>
    <scope>NUCLEOTIDE SEQUENCE [LARGE SCALE GENOMIC DNA]</scope>
    <source>
        <strain evidence="2 3">DSM 28570</strain>
    </source>
</reference>
<protein>
    <submittedName>
        <fullName evidence="2">DeoR/GlpR family transcriptional regulator of sugar metabolism</fullName>
    </submittedName>
</protein>
<name>A0A840UW09_9BACT</name>
<organism evidence="2 3">
    <name type="scientific">Desulfoprunum benzoelyticum</name>
    <dbReference type="NCBI Taxonomy" id="1506996"/>
    <lineage>
        <taxon>Bacteria</taxon>
        <taxon>Pseudomonadati</taxon>
        <taxon>Thermodesulfobacteriota</taxon>
        <taxon>Desulfobulbia</taxon>
        <taxon>Desulfobulbales</taxon>
        <taxon>Desulfobulbaceae</taxon>
        <taxon>Desulfoprunum</taxon>
    </lineage>
</organism>
<dbReference type="InterPro" id="IPR014793">
    <property type="entry name" value="DsrD"/>
</dbReference>
<evidence type="ECO:0000259" key="1">
    <source>
        <dbReference type="Pfam" id="PF08679"/>
    </source>
</evidence>
<comment type="caution">
    <text evidence="2">The sequence shown here is derived from an EMBL/GenBank/DDBJ whole genome shotgun (WGS) entry which is preliminary data.</text>
</comment>
<accession>A0A840UW09</accession>
<proteinExistence type="predicted"/>
<sequence length="82" mass="9082">MALSKEDLKAAILEKSEKSPKPQLYVKDFYACDPEAKPRDIKNAANDLVKEGKLMFWSSGSTTMYALKSRIKNEEGEGGIGN</sequence>
<dbReference type="Proteomes" id="UP000539642">
    <property type="component" value="Unassembled WGS sequence"/>
</dbReference>